<gene>
    <name evidence="6" type="ORF">WN59_00880</name>
</gene>
<evidence type="ECO:0000256" key="2">
    <source>
        <dbReference type="ARBA" id="ARBA00023125"/>
    </source>
</evidence>
<dbReference type="RefSeq" id="WP_046511175.1">
    <property type="nucleotide sequence ID" value="NZ_LAYZ01000001.1"/>
</dbReference>
<dbReference type="PRINTS" id="PR00040">
    <property type="entry name" value="HTHMERR"/>
</dbReference>
<dbReference type="SUPFAM" id="SSF89082">
    <property type="entry name" value="Antibiotic binding domain of TipA-like multidrug resistance regulators"/>
    <property type="match status" value="1"/>
</dbReference>
<reference evidence="6 7" key="1">
    <citation type="submission" date="2015-04" db="EMBL/GenBank/DDBJ databases">
        <title>Taxonomic description and genome sequence of Salinicoccus sediminis sp. nov., a novel hyper halotolerant bacterium isolated from marine sediment.</title>
        <authorList>
            <person name="Mathan Kumar R."/>
            <person name="Kaur G."/>
            <person name="Kumar N."/>
            <person name="Kumar A."/>
            <person name="Singh N.K."/>
            <person name="Kaur N."/>
            <person name="Mayilraj S."/>
        </authorList>
    </citation>
    <scope>NUCLEOTIDE SEQUENCE [LARGE SCALE GENOMIC DNA]</scope>
    <source>
        <strain evidence="6 7">SV-16</strain>
    </source>
</reference>
<dbReference type="Gene3D" id="1.10.490.50">
    <property type="entry name" value="Antibiotic binding domain of TipA-like multidrug resistance regulators"/>
    <property type="match status" value="1"/>
</dbReference>
<evidence type="ECO:0000256" key="1">
    <source>
        <dbReference type="ARBA" id="ARBA00023015"/>
    </source>
</evidence>
<dbReference type="InterPro" id="IPR047057">
    <property type="entry name" value="MerR_fam"/>
</dbReference>
<dbReference type="GO" id="GO:0003677">
    <property type="term" value="F:DNA binding"/>
    <property type="evidence" value="ECO:0007669"/>
    <property type="project" value="UniProtKB-KW"/>
</dbReference>
<comment type="caution">
    <text evidence="6">The sequence shown here is derived from an EMBL/GenBank/DDBJ whole genome shotgun (WGS) entry which is preliminary data.</text>
</comment>
<dbReference type="AlphaFoldDB" id="A0A0M2SS04"/>
<organism evidence="6 7">
    <name type="scientific">Salinicoccus sediminis</name>
    <dbReference type="NCBI Taxonomy" id="1432562"/>
    <lineage>
        <taxon>Bacteria</taxon>
        <taxon>Bacillati</taxon>
        <taxon>Bacillota</taxon>
        <taxon>Bacilli</taxon>
        <taxon>Bacillales</taxon>
        <taxon>Staphylococcaceae</taxon>
        <taxon>Salinicoccus</taxon>
    </lineage>
</organism>
<dbReference type="InterPro" id="IPR000551">
    <property type="entry name" value="MerR-type_HTH_dom"/>
</dbReference>
<dbReference type="SMART" id="SM00422">
    <property type="entry name" value="HTH_MERR"/>
    <property type="match status" value="1"/>
</dbReference>
<dbReference type="SUPFAM" id="SSF46955">
    <property type="entry name" value="Putative DNA-binding domain"/>
    <property type="match status" value="1"/>
</dbReference>
<keyword evidence="3" id="KW-0010">Activator</keyword>
<dbReference type="PATRIC" id="fig|1432562.3.peg.181"/>
<dbReference type="STRING" id="1432562.WN59_00880"/>
<evidence type="ECO:0000259" key="5">
    <source>
        <dbReference type="PROSITE" id="PS50937"/>
    </source>
</evidence>
<sequence length="253" mass="29979">MKYTVKQVAEVSGISTRTLRYYDHIGLLKPSEYTDSGYRIYKDGDIDRLQQILLYRSMGLKLEEIKLILDDPEFNTLQALEAHYQKLQEEQEKTKQLLATVGKTIQHTKGEIEMSAEEKFEGFKKAKIEENERKYGEEIREKYGEETIDESNRKYMNLSREDFDKMQSIEDELFSKLDQLSETKDIESPLAREIYELHKEWIKYSWPKYAAEAHKGLAQMYVDDERFAKYYNDRAGKEVVSLLRDSIERYAED</sequence>
<dbReference type="Pfam" id="PF13411">
    <property type="entry name" value="MerR_1"/>
    <property type="match status" value="1"/>
</dbReference>
<dbReference type="PANTHER" id="PTHR30204">
    <property type="entry name" value="REDOX-CYCLING DRUG-SENSING TRANSCRIPTIONAL ACTIVATOR SOXR"/>
    <property type="match status" value="1"/>
</dbReference>
<protein>
    <submittedName>
        <fullName evidence="6">MerR family transcriptional regulator</fullName>
    </submittedName>
</protein>
<dbReference type="InterPro" id="IPR036244">
    <property type="entry name" value="TipA-like_antibiotic-bd"/>
</dbReference>
<evidence type="ECO:0000313" key="7">
    <source>
        <dbReference type="Proteomes" id="UP000034287"/>
    </source>
</evidence>
<evidence type="ECO:0000256" key="4">
    <source>
        <dbReference type="ARBA" id="ARBA00023163"/>
    </source>
</evidence>
<dbReference type="EMBL" id="LAYZ01000001">
    <property type="protein sequence ID" value="KKK35420.1"/>
    <property type="molecule type" value="Genomic_DNA"/>
</dbReference>
<proteinExistence type="predicted"/>
<dbReference type="PANTHER" id="PTHR30204:SF90">
    <property type="entry name" value="HTH-TYPE TRANSCRIPTIONAL ACTIVATOR MTA"/>
    <property type="match status" value="1"/>
</dbReference>
<accession>A0A0M2SS04</accession>
<feature type="domain" description="HTH merR-type" evidence="5">
    <location>
        <begin position="2"/>
        <end position="71"/>
    </location>
</feature>
<dbReference type="Gene3D" id="1.10.1660.10">
    <property type="match status" value="1"/>
</dbReference>
<dbReference type="Pfam" id="PF07739">
    <property type="entry name" value="TipAS"/>
    <property type="match status" value="1"/>
</dbReference>
<keyword evidence="2" id="KW-0238">DNA-binding</keyword>
<dbReference type="InterPro" id="IPR012925">
    <property type="entry name" value="TipAS_dom"/>
</dbReference>
<evidence type="ECO:0000313" key="6">
    <source>
        <dbReference type="EMBL" id="KKK35420.1"/>
    </source>
</evidence>
<name>A0A0M2SS04_9STAP</name>
<keyword evidence="4" id="KW-0804">Transcription</keyword>
<keyword evidence="7" id="KW-1185">Reference proteome</keyword>
<dbReference type="OrthoDB" id="9814833at2"/>
<dbReference type="CDD" id="cd01106">
    <property type="entry name" value="HTH_TipAL-Mta"/>
    <property type="match status" value="1"/>
</dbReference>
<dbReference type="PROSITE" id="PS50937">
    <property type="entry name" value="HTH_MERR_2"/>
    <property type="match status" value="1"/>
</dbReference>
<dbReference type="Proteomes" id="UP000034287">
    <property type="component" value="Unassembled WGS sequence"/>
</dbReference>
<keyword evidence="1" id="KW-0805">Transcription regulation</keyword>
<evidence type="ECO:0000256" key="3">
    <source>
        <dbReference type="ARBA" id="ARBA00023159"/>
    </source>
</evidence>
<dbReference type="InterPro" id="IPR009061">
    <property type="entry name" value="DNA-bd_dom_put_sf"/>
</dbReference>
<dbReference type="GO" id="GO:0003700">
    <property type="term" value="F:DNA-binding transcription factor activity"/>
    <property type="evidence" value="ECO:0007669"/>
    <property type="project" value="InterPro"/>
</dbReference>